<feature type="compositionally biased region" description="Polar residues" evidence="1">
    <location>
        <begin position="1"/>
        <end position="13"/>
    </location>
</feature>
<proteinExistence type="predicted"/>
<dbReference type="Proteomes" id="UP001446205">
    <property type="component" value="Unassembled WGS sequence"/>
</dbReference>
<evidence type="ECO:0008006" key="4">
    <source>
        <dbReference type="Google" id="ProtNLM"/>
    </source>
</evidence>
<evidence type="ECO:0000313" key="2">
    <source>
        <dbReference type="EMBL" id="MEK8088825.1"/>
    </source>
</evidence>
<keyword evidence="3" id="KW-1185">Reference proteome</keyword>
<feature type="region of interest" description="Disordered" evidence="1">
    <location>
        <begin position="1"/>
        <end position="20"/>
    </location>
</feature>
<dbReference type="Pfam" id="PF19102">
    <property type="entry name" value="DUF5789"/>
    <property type="match status" value="1"/>
</dbReference>
<evidence type="ECO:0000256" key="1">
    <source>
        <dbReference type="SAM" id="MobiDB-lite"/>
    </source>
</evidence>
<comment type="caution">
    <text evidence="2">The sequence shown here is derived from an EMBL/GenBank/DDBJ whole genome shotgun (WGS) entry which is preliminary data.</text>
</comment>
<accession>A0ABU9D5K7</accession>
<dbReference type="InterPro" id="IPR043899">
    <property type="entry name" value="DUF5789"/>
</dbReference>
<name>A0ABU9D5K7_9PROT</name>
<sequence length="105" mass="11246">MANEQNSEASKSSPGPLRGSVYGTQILADALPGLRFPADKQTVLAMAGEQEIEYEPGRRAALRPLIEEAAQSRFDSMAEILSAVSLALDKRGATEFDGQKGTIHN</sequence>
<evidence type="ECO:0000313" key="3">
    <source>
        <dbReference type="Proteomes" id="UP001446205"/>
    </source>
</evidence>
<dbReference type="RefSeq" id="WP_341369890.1">
    <property type="nucleotide sequence ID" value="NZ_JBBPCO010000002.1"/>
</dbReference>
<gene>
    <name evidence="2" type="ORF">WOB96_03520</name>
</gene>
<dbReference type="EMBL" id="JBBPCO010000002">
    <property type="protein sequence ID" value="MEK8088825.1"/>
    <property type="molecule type" value="Genomic_DNA"/>
</dbReference>
<protein>
    <recommendedName>
        <fullName evidence="4">DUF2795 domain-containing protein</fullName>
    </recommendedName>
</protein>
<reference evidence="2 3" key="1">
    <citation type="submission" date="2024-04" db="EMBL/GenBank/DDBJ databases">
        <authorList>
            <person name="Abashina T."/>
            <person name="Shaikin A."/>
        </authorList>
    </citation>
    <scope>NUCLEOTIDE SEQUENCE [LARGE SCALE GENOMIC DNA]</scope>
    <source>
        <strain evidence="2 3">AAFK</strain>
    </source>
</reference>
<organism evidence="2 3">
    <name type="scientific">Thermithiobacillus plumbiphilus</name>
    <dbReference type="NCBI Taxonomy" id="1729899"/>
    <lineage>
        <taxon>Bacteria</taxon>
        <taxon>Pseudomonadati</taxon>
        <taxon>Pseudomonadota</taxon>
        <taxon>Acidithiobacillia</taxon>
        <taxon>Acidithiobacillales</taxon>
        <taxon>Thermithiobacillaceae</taxon>
        <taxon>Thermithiobacillus</taxon>
    </lineage>
</organism>